<dbReference type="Proteomes" id="UP000823521">
    <property type="component" value="Unassembled WGS sequence"/>
</dbReference>
<protein>
    <submittedName>
        <fullName evidence="1">Uncharacterized protein</fullName>
    </submittedName>
</protein>
<organism evidence="1 2">
    <name type="scientific">Micromonospora echinofusca</name>
    <dbReference type="NCBI Taxonomy" id="47858"/>
    <lineage>
        <taxon>Bacteria</taxon>
        <taxon>Bacillati</taxon>
        <taxon>Actinomycetota</taxon>
        <taxon>Actinomycetes</taxon>
        <taxon>Micromonosporales</taxon>
        <taxon>Micromonosporaceae</taxon>
        <taxon>Micromonospora</taxon>
    </lineage>
</organism>
<keyword evidence="2" id="KW-1185">Reference proteome</keyword>
<sequence>MGQQHHTRYSNAFAQENGVRQPTGRYAGVIDLTAGEAAKVLDEEQMTALGDVAKQVPFTAVVGADGNLGSLTLELPAAGGQKAYRYVVTYTDYGKAQKIAEPTADRAPAVAYELLNG</sequence>
<reference evidence="1 2" key="1">
    <citation type="submission" date="2019-12" db="EMBL/GenBank/DDBJ databases">
        <title>Whole genome sequencing of endophytic Actinobacterium Micromonospora sp. MPMI6T.</title>
        <authorList>
            <person name="Evv R."/>
            <person name="Podile A.R."/>
        </authorList>
    </citation>
    <scope>NUCLEOTIDE SEQUENCE [LARGE SCALE GENOMIC DNA]</scope>
    <source>
        <strain evidence="1 2">MPMI6</strain>
    </source>
</reference>
<evidence type="ECO:0000313" key="2">
    <source>
        <dbReference type="Proteomes" id="UP000823521"/>
    </source>
</evidence>
<comment type="caution">
    <text evidence="1">The sequence shown here is derived from an EMBL/GenBank/DDBJ whole genome shotgun (WGS) entry which is preliminary data.</text>
</comment>
<accession>A0ABS3VY84</accession>
<evidence type="ECO:0000313" key="1">
    <source>
        <dbReference type="EMBL" id="MBO4209475.1"/>
    </source>
</evidence>
<dbReference type="EMBL" id="WVUH01000306">
    <property type="protein sequence ID" value="MBO4209475.1"/>
    <property type="molecule type" value="Genomic_DNA"/>
</dbReference>
<name>A0ABS3VY84_MICEH</name>
<proteinExistence type="predicted"/>
<gene>
    <name evidence="1" type="ORF">GSF22_26300</name>
</gene>
<dbReference type="RefSeq" id="WP_208816438.1">
    <property type="nucleotide sequence ID" value="NZ_WVUH01000306.1"/>
</dbReference>